<sequence>MPRTSLPPTPAASTEIQGKDGSPISATEKSFNLPPPAIESQRNNGTSTAQKQTQSALGPCFSLPPPPTRSRTIIQMKPKPQSSEDSVRSPMQQGPKGSNKKTSTSSSATATAGKKQPSSTSVAGKKIARKTAHSVIERRRRSKMNEEFGTLKAMIPACTDQEMHKLAILQASIDYLRYLEKCIADLKAANNSLSTPLTQPQAPPPRFDAVTPKENDEDDDEDQDDEDVTMGDSGSNCISPSIMAIASKAYAYTSPQSISASPAIEAQSNHHHSSYASSVSTLPSPAFEPQHGHRGPQSQFSLSASTSPTIMPSREQDQEATAALLMLNKDHLRHIPKIGQIAHQELASDPIGF</sequence>
<dbReference type="InterPro" id="IPR036638">
    <property type="entry name" value="HLH_DNA-bd_sf"/>
</dbReference>
<dbReference type="EMBL" id="JACCJC010000030">
    <property type="protein sequence ID" value="KAF6234444.1"/>
    <property type="molecule type" value="Genomic_DNA"/>
</dbReference>
<feature type="compositionally biased region" description="Pro residues" evidence="1">
    <location>
        <begin position="1"/>
        <end position="10"/>
    </location>
</feature>
<dbReference type="GeneID" id="59289134"/>
<feature type="region of interest" description="Disordered" evidence="1">
    <location>
        <begin position="1"/>
        <end position="143"/>
    </location>
</feature>
<accession>A0A8H6FTJ9</accession>
<dbReference type="Pfam" id="PF00010">
    <property type="entry name" value="HLH"/>
    <property type="match status" value="1"/>
</dbReference>
<dbReference type="GO" id="GO:0046983">
    <property type="term" value="F:protein dimerization activity"/>
    <property type="evidence" value="ECO:0007669"/>
    <property type="project" value="InterPro"/>
</dbReference>
<feature type="region of interest" description="Disordered" evidence="1">
    <location>
        <begin position="263"/>
        <end position="317"/>
    </location>
</feature>
<feature type="domain" description="BHLH" evidence="2">
    <location>
        <begin position="128"/>
        <end position="179"/>
    </location>
</feature>
<dbReference type="InterPro" id="IPR011598">
    <property type="entry name" value="bHLH_dom"/>
</dbReference>
<evidence type="ECO:0000256" key="1">
    <source>
        <dbReference type="SAM" id="MobiDB-lite"/>
    </source>
</evidence>
<evidence type="ECO:0000259" key="2">
    <source>
        <dbReference type="PROSITE" id="PS50888"/>
    </source>
</evidence>
<protein>
    <recommendedName>
        <fullName evidence="2">BHLH domain-containing protein</fullName>
    </recommendedName>
</protein>
<gene>
    <name evidence="3" type="ORF">HO173_007477</name>
</gene>
<organism evidence="3 4">
    <name type="scientific">Letharia columbiana</name>
    <dbReference type="NCBI Taxonomy" id="112416"/>
    <lineage>
        <taxon>Eukaryota</taxon>
        <taxon>Fungi</taxon>
        <taxon>Dikarya</taxon>
        <taxon>Ascomycota</taxon>
        <taxon>Pezizomycotina</taxon>
        <taxon>Lecanoromycetes</taxon>
        <taxon>OSLEUM clade</taxon>
        <taxon>Lecanoromycetidae</taxon>
        <taxon>Lecanorales</taxon>
        <taxon>Lecanorineae</taxon>
        <taxon>Parmeliaceae</taxon>
        <taxon>Letharia</taxon>
    </lineage>
</organism>
<dbReference type="RefSeq" id="XP_037163841.1">
    <property type="nucleotide sequence ID" value="XM_037309381.1"/>
</dbReference>
<reference evidence="3 4" key="1">
    <citation type="journal article" date="2020" name="Genomics">
        <title>Complete, high-quality genomes from long-read metagenomic sequencing of two wolf lichen thalli reveals enigmatic genome architecture.</title>
        <authorList>
            <person name="McKenzie S.K."/>
            <person name="Walston R.F."/>
            <person name="Allen J.L."/>
        </authorList>
    </citation>
    <scope>NUCLEOTIDE SEQUENCE [LARGE SCALE GENOMIC DNA]</scope>
    <source>
        <strain evidence="3">WasteWater2</strain>
    </source>
</reference>
<dbReference type="OrthoDB" id="690068at2759"/>
<dbReference type="AlphaFoldDB" id="A0A8H6FTJ9"/>
<dbReference type="Proteomes" id="UP000578531">
    <property type="component" value="Unassembled WGS sequence"/>
</dbReference>
<dbReference type="SMART" id="SM00353">
    <property type="entry name" value="HLH"/>
    <property type="match status" value="1"/>
</dbReference>
<feature type="compositionally biased region" description="Polar residues" evidence="1">
    <location>
        <begin position="80"/>
        <end position="92"/>
    </location>
</feature>
<feature type="compositionally biased region" description="Basic residues" evidence="1">
    <location>
        <begin position="126"/>
        <end position="142"/>
    </location>
</feature>
<evidence type="ECO:0000313" key="4">
    <source>
        <dbReference type="Proteomes" id="UP000578531"/>
    </source>
</evidence>
<feature type="compositionally biased region" description="Polar residues" evidence="1">
    <location>
        <begin position="40"/>
        <end position="56"/>
    </location>
</feature>
<comment type="caution">
    <text evidence="3">The sequence shown here is derived from an EMBL/GenBank/DDBJ whole genome shotgun (WGS) entry which is preliminary data.</text>
</comment>
<dbReference type="PROSITE" id="PS50888">
    <property type="entry name" value="BHLH"/>
    <property type="match status" value="1"/>
</dbReference>
<dbReference type="SUPFAM" id="SSF47459">
    <property type="entry name" value="HLH, helix-loop-helix DNA-binding domain"/>
    <property type="match status" value="1"/>
</dbReference>
<feature type="region of interest" description="Disordered" evidence="1">
    <location>
        <begin position="193"/>
        <end position="236"/>
    </location>
</feature>
<keyword evidence="4" id="KW-1185">Reference proteome</keyword>
<feature type="compositionally biased region" description="Polar residues" evidence="1">
    <location>
        <begin position="296"/>
        <end position="310"/>
    </location>
</feature>
<evidence type="ECO:0000313" key="3">
    <source>
        <dbReference type="EMBL" id="KAF6234444.1"/>
    </source>
</evidence>
<dbReference type="Gene3D" id="4.10.280.10">
    <property type="entry name" value="Helix-loop-helix DNA-binding domain"/>
    <property type="match status" value="1"/>
</dbReference>
<dbReference type="PANTHER" id="PTHR46266">
    <property type="entry name" value="TRANSCRIPTION FACTOR TT8"/>
    <property type="match status" value="1"/>
</dbReference>
<feature type="compositionally biased region" description="Low complexity" evidence="1">
    <location>
        <begin position="96"/>
        <end position="115"/>
    </location>
</feature>
<dbReference type="PANTHER" id="PTHR46266:SF4">
    <property type="entry name" value="TRANSCRIPTION FACTOR TT8"/>
    <property type="match status" value="1"/>
</dbReference>
<name>A0A8H6FTJ9_9LECA</name>
<feature type="compositionally biased region" description="Acidic residues" evidence="1">
    <location>
        <begin position="215"/>
        <end position="229"/>
    </location>
</feature>
<proteinExistence type="predicted"/>
<feature type="compositionally biased region" description="Polar residues" evidence="1">
    <location>
        <begin position="274"/>
        <end position="283"/>
    </location>
</feature>